<dbReference type="GeneID" id="33561884"/>
<evidence type="ECO:0000313" key="2">
    <source>
        <dbReference type="Proteomes" id="UP000193648"/>
    </source>
</evidence>
<evidence type="ECO:0000313" key="1">
    <source>
        <dbReference type="EMBL" id="ORY98391.1"/>
    </source>
</evidence>
<dbReference type="Proteomes" id="UP000193648">
    <property type="component" value="Unassembled WGS sequence"/>
</dbReference>
<reference evidence="1 2" key="1">
    <citation type="submission" date="2016-07" db="EMBL/GenBank/DDBJ databases">
        <title>Pervasive Adenine N6-methylation of Active Genes in Fungi.</title>
        <authorList>
            <consortium name="DOE Joint Genome Institute"/>
            <person name="Mondo S.J."/>
            <person name="Dannebaum R.O."/>
            <person name="Kuo R.C."/>
            <person name="Labutti K."/>
            <person name="Haridas S."/>
            <person name="Kuo A."/>
            <person name="Salamov A."/>
            <person name="Ahrendt S.R."/>
            <person name="Lipzen A."/>
            <person name="Sullivan W."/>
            <person name="Andreopoulos W.B."/>
            <person name="Clum A."/>
            <person name="Lindquist E."/>
            <person name="Daum C."/>
            <person name="Ramamoorthy G.K."/>
            <person name="Gryganskyi A."/>
            <person name="Culley D."/>
            <person name="Magnuson J.K."/>
            <person name="James T.Y."/>
            <person name="O'Malley M.A."/>
            <person name="Stajich J.E."/>
            <person name="Spatafora J.W."/>
            <person name="Visel A."/>
            <person name="Grigoriev I.V."/>
        </authorList>
    </citation>
    <scope>NUCLEOTIDE SEQUENCE [LARGE SCALE GENOMIC DNA]</scope>
    <source>
        <strain evidence="1 2">NRRL 3116</strain>
    </source>
</reference>
<dbReference type="OrthoDB" id="2424643at2759"/>
<sequence length="288" mass="31407">MSSFEPLCIASDGSSLYGHALTANSVVLAKSNPYPASLSDLRLWTVISITPQDKLYYLTGTTSSKGFVCHVDKQGVYSVLSTSSKYAKDDETRSRPRGYQYNPVNGGTWNNLDVSDGYKWSSPYDSVIGSAEGVMMQFYSTDIIDRSITVFNMDSRKFEQQNSTWYLPSSGRPKVYAGANDNLYVLTEDSSVLINVLPLKSSGAAPNNTTITSIPTPAKLSECSFSTGARSAVVGENYYLFWSGRENYLFTTGHGGNGNVVVANTSISSPDSFFLLLIKMARLQLGHS</sequence>
<accession>A0A1Y2G6M6</accession>
<dbReference type="RefSeq" id="XP_021875783.1">
    <property type="nucleotide sequence ID" value="XM_022020040.1"/>
</dbReference>
<dbReference type="AlphaFoldDB" id="A0A1Y2G6M6"/>
<gene>
    <name evidence="1" type="ORF">BCR41DRAFT_226218</name>
</gene>
<keyword evidence="2" id="KW-1185">Reference proteome</keyword>
<dbReference type="EMBL" id="MCFF01000070">
    <property type="protein sequence ID" value="ORY98391.1"/>
    <property type="molecule type" value="Genomic_DNA"/>
</dbReference>
<organism evidence="1 2">
    <name type="scientific">Lobosporangium transversale</name>
    <dbReference type="NCBI Taxonomy" id="64571"/>
    <lineage>
        <taxon>Eukaryota</taxon>
        <taxon>Fungi</taxon>
        <taxon>Fungi incertae sedis</taxon>
        <taxon>Mucoromycota</taxon>
        <taxon>Mortierellomycotina</taxon>
        <taxon>Mortierellomycetes</taxon>
        <taxon>Mortierellales</taxon>
        <taxon>Mortierellaceae</taxon>
        <taxon>Lobosporangium</taxon>
    </lineage>
</organism>
<dbReference type="InParanoid" id="A0A1Y2G6M6"/>
<protein>
    <submittedName>
        <fullName evidence="1">Uncharacterized protein</fullName>
    </submittedName>
</protein>
<comment type="caution">
    <text evidence="1">The sequence shown here is derived from an EMBL/GenBank/DDBJ whole genome shotgun (WGS) entry which is preliminary data.</text>
</comment>
<proteinExistence type="predicted"/>
<name>A0A1Y2G6M6_9FUNG</name>